<dbReference type="Proteomes" id="UP001162802">
    <property type="component" value="Unassembled WGS sequence"/>
</dbReference>
<keyword evidence="2" id="KW-0732">Signal</keyword>
<dbReference type="PANTHER" id="PTHR36512">
    <property type="entry name" value="D-AMINOPEPTIDASE"/>
    <property type="match status" value="1"/>
</dbReference>
<dbReference type="PANTHER" id="PTHR36512:SF3">
    <property type="entry name" value="BLR5678 PROTEIN"/>
    <property type="match status" value="1"/>
</dbReference>
<dbReference type="Pfam" id="PF03576">
    <property type="entry name" value="Peptidase_S58"/>
    <property type="match status" value="1"/>
</dbReference>
<sequence length="369" mass="37038">MNRRNVLMGAAGLGGLAFAAPLLAQDNALRSTGRTGARNLITDVAGLTVGNAQDVKVRTGTTVILADKLSTAAIDVRGGGPGTRESHALEGHNLVHAANAIVLSGGSSYGLAAADGVAAVLGSKGIGYGGMARPGVPVSPIVPSAILYDLANGGDKGWGTEPPYRALGIAALEAVDADFALGTAGAGYGAQAGGLKGGLGSASTLVSDGSTVGAIVAVNSMGSTVAPGTRNFWASPFEIGDEFGGLPPSAMYASPEEWGYTKAPAAKENTTIACVATDLDLTPDEMKRFAMMAQDGMARAIRPIHTPFDGDVVFAISTGRVEVKGPRPVAVLRAGAVAADTLARAIARGVFEASTPPGADSKAWKDLTL</sequence>
<feature type="signal peptide" evidence="2">
    <location>
        <begin position="1"/>
        <end position="24"/>
    </location>
</feature>
<reference evidence="3" key="1">
    <citation type="submission" date="2022-03" db="EMBL/GenBank/DDBJ databases">
        <title>Identification of a novel bacterium isolated from mangrove sediments.</title>
        <authorList>
            <person name="Pan X."/>
        </authorList>
    </citation>
    <scope>NUCLEOTIDE SEQUENCE</scope>
    <source>
        <strain evidence="3">B2637</strain>
    </source>
</reference>
<comment type="similarity">
    <text evidence="1">Belongs to the peptidase S58 family.</text>
</comment>
<gene>
    <name evidence="3" type="ORF">MTR65_07120</name>
</gene>
<keyword evidence="4" id="KW-1185">Reference proteome</keyword>
<evidence type="ECO:0000256" key="2">
    <source>
        <dbReference type="SAM" id="SignalP"/>
    </source>
</evidence>
<protein>
    <submittedName>
        <fullName evidence="3">P1 family peptidase</fullName>
    </submittedName>
</protein>
<dbReference type="InterPro" id="IPR016117">
    <property type="entry name" value="ArgJ-like_dom_sf"/>
</dbReference>
<dbReference type="EMBL" id="JALHAT010000008">
    <property type="protein sequence ID" value="MCJ1960443.1"/>
    <property type="molecule type" value="Genomic_DNA"/>
</dbReference>
<dbReference type="RefSeq" id="WP_243798572.1">
    <property type="nucleotide sequence ID" value="NZ_JALHAT010000008.1"/>
</dbReference>
<feature type="chain" id="PRO_5045091453" evidence="2">
    <location>
        <begin position="25"/>
        <end position="369"/>
    </location>
</feature>
<evidence type="ECO:0000313" key="3">
    <source>
        <dbReference type="EMBL" id="MCJ1960443.1"/>
    </source>
</evidence>
<dbReference type="CDD" id="cd02252">
    <property type="entry name" value="nylC_like"/>
    <property type="match status" value="1"/>
</dbReference>
<organism evidence="3 4">
    <name type="scientific">Novosphingobium mangrovi</name>
    <name type="common">ex Hu et al. 2023</name>
    <dbReference type="NCBI Taxonomy" id="2930094"/>
    <lineage>
        <taxon>Bacteria</taxon>
        <taxon>Pseudomonadati</taxon>
        <taxon>Pseudomonadota</taxon>
        <taxon>Alphaproteobacteria</taxon>
        <taxon>Sphingomonadales</taxon>
        <taxon>Sphingomonadaceae</taxon>
        <taxon>Novosphingobium</taxon>
    </lineage>
</organism>
<evidence type="ECO:0000313" key="4">
    <source>
        <dbReference type="Proteomes" id="UP001162802"/>
    </source>
</evidence>
<dbReference type="SUPFAM" id="SSF56266">
    <property type="entry name" value="DmpA/ArgJ-like"/>
    <property type="match status" value="1"/>
</dbReference>
<name>A0ABT0AB64_9SPHN</name>
<dbReference type="InterPro" id="IPR005321">
    <property type="entry name" value="Peptidase_S58_DmpA"/>
</dbReference>
<comment type="caution">
    <text evidence="3">The sequence shown here is derived from an EMBL/GenBank/DDBJ whole genome shotgun (WGS) entry which is preliminary data.</text>
</comment>
<evidence type="ECO:0000256" key="1">
    <source>
        <dbReference type="ARBA" id="ARBA00007068"/>
    </source>
</evidence>
<accession>A0ABT0AB64</accession>
<proteinExistence type="inferred from homology"/>
<dbReference type="Gene3D" id="3.60.70.12">
    <property type="entry name" value="L-amino peptidase D-ALA esterase/amidase"/>
    <property type="match status" value="1"/>
</dbReference>